<keyword evidence="1 3" id="KW-0238">DNA-binding</keyword>
<dbReference type="FunFam" id="1.10.30.10:FF:000016">
    <property type="entry name" value="FACT complex subunit SSRP1"/>
    <property type="match status" value="1"/>
</dbReference>
<dbReference type="InterPro" id="IPR036910">
    <property type="entry name" value="HMG_box_dom_sf"/>
</dbReference>
<dbReference type="CDD" id="cd00084">
    <property type="entry name" value="HMG-box_SF"/>
    <property type="match status" value="1"/>
</dbReference>
<evidence type="ECO:0000313" key="7">
    <source>
        <dbReference type="Proteomes" id="UP000002009"/>
    </source>
</evidence>
<dbReference type="PRINTS" id="PR00886">
    <property type="entry name" value="HIGHMOBLTY12"/>
</dbReference>
<dbReference type="OrthoDB" id="531008at2759"/>
<dbReference type="SMART" id="SM00398">
    <property type="entry name" value="HMG"/>
    <property type="match status" value="2"/>
</dbReference>
<feature type="DNA-binding region" description="HMG box" evidence="3">
    <location>
        <begin position="1"/>
        <end position="57"/>
    </location>
</feature>
<feature type="region of interest" description="Disordered" evidence="4">
    <location>
        <begin position="51"/>
        <end position="79"/>
    </location>
</feature>
<dbReference type="PROSITE" id="PS50118">
    <property type="entry name" value="HMG_BOX_2"/>
    <property type="match status" value="2"/>
</dbReference>
<gene>
    <name evidence="6" type="ORF">MICPUN_57400</name>
</gene>
<dbReference type="SUPFAM" id="SSF47095">
    <property type="entry name" value="HMG-box"/>
    <property type="match status" value="2"/>
</dbReference>
<dbReference type="Pfam" id="PF00505">
    <property type="entry name" value="HMG_box"/>
    <property type="match status" value="2"/>
</dbReference>
<name>C1E2X6_MICCC</name>
<accession>C1E2X6</accession>
<dbReference type="PANTHER" id="PTHR48112">
    <property type="entry name" value="HIGH MOBILITY GROUP PROTEIN DSP1"/>
    <property type="match status" value="1"/>
</dbReference>
<dbReference type="GO" id="GO:0005634">
    <property type="term" value="C:nucleus"/>
    <property type="evidence" value="ECO:0007669"/>
    <property type="project" value="UniProtKB-UniRule"/>
</dbReference>
<feature type="DNA-binding region" description="HMG box" evidence="3">
    <location>
        <begin position="78"/>
        <end position="146"/>
    </location>
</feature>
<organism evidence="6 7">
    <name type="scientific">Micromonas commoda (strain RCC299 / NOUM17 / CCMP2709)</name>
    <name type="common">Picoplanktonic green alga</name>
    <dbReference type="NCBI Taxonomy" id="296587"/>
    <lineage>
        <taxon>Eukaryota</taxon>
        <taxon>Viridiplantae</taxon>
        <taxon>Chlorophyta</taxon>
        <taxon>Mamiellophyceae</taxon>
        <taxon>Mamiellales</taxon>
        <taxon>Mamiellaceae</taxon>
        <taxon>Micromonas</taxon>
    </lineage>
</organism>
<evidence type="ECO:0000256" key="3">
    <source>
        <dbReference type="PROSITE-ProRule" id="PRU00267"/>
    </source>
</evidence>
<dbReference type="InterPro" id="IPR050342">
    <property type="entry name" value="HMGB"/>
</dbReference>
<evidence type="ECO:0000313" key="6">
    <source>
        <dbReference type="EMBL" id="ACO61992.1"/>
    </source>
</evidence>
<feature type="domain" description="HMG box" evidence="5">
    <location>
        <begin position="1"/>
        <end position="57"/>
    </location>
</feature>
<keyword evidence="7" id="KW-1185">Reference proteome</keyword>
<dbReference type="GO" id="GO:0003677">
    <property type="term" value="F:DNA binding"/>
    <property type="evidence" value="ECO:0007669"/>
    <property type="project" value="UniProtKB-UniRule"/>
</dbReference>
<dbReference type="AlphaFoldDB" id="C1E2X6"/>
<dbReference type="EMBL" id="CP001324">
    <property type="protein sequence ID" value="ACO61992.1"/>
    <property type="molecule type" value="Genomic_DNA"/>
</dbReference>
<feature type="domain" description="HMG box" evidence="5">
    <location>
        <begin position="78"/>
        <end position="146"/>
    </location>
</feature>
<evidence type="ECO:0000256" key="4">
    <source>
        <dbReference type="SAM" id="MobiDB-lite"/>
    </source>
</evidence>
<dbReference type="PANTHER" id="PTHR48112:SF22">
    <property type="entry name" value="MITOCHONDRIAL TRANSCRIPTION FACTOR A, ISOFORM B"/>
    <property type="match status" value="1"/>
</dbReference>
<evidence type="ECO:0000259" key="5">
    <source>
        <dbReference type="PROSITE" id="PS50118"/>
    </source>
</evidence>
<evidence type="ECO:0000256" key="1">
    <source>
        <dbReference type="ARBA" id="ARBA00023125"/>
    </source>
</evidence>
<protein>
    <submittedName>
        <fullName evidence="6">High-mobility protein</fullName>
    </submittedName>
</protein>
<proteinExistence type="predicted"/>
<sequence length="153" mass="16710">MMYCAEARPALKGMPVTQQAKQLGAQWKSLDPAVKSAFEEAAKAAKHAWELANPEAAKKKPAAKKARAPKAKKDPNAPKKPLSAYIIFTKERRSAVVAENPGLSLTEVTKELGARWKAIGAEEKSVFEAKAKKDKERYAVEMEAYEATQRAAA</sequence>
<reference evidence="6 7" key="1">
    <citation type="journal article" date="2009" name="Science">
        <title>Green evolution and dynamic adaptations revealed by genomes of the marine picoeukaryotes Micromonas.</title>
        <authorList>
            <person name="Worden A.Z."/>
            <person name="Lee J.H."/>
            <person name="Mock T."/>
            <person name="Rouze P."/>
            <person name="Simmons M.P."/>
            <person name="Aerts A.L."/>
            <person name="Allen A.E."/>
            <person name="Cuvelier M.L."/>
            <person name="Derelle E."/>
            <person name="Everett M.V."/>
            <person name="Foulon E."/>
            <person name="Grimwood J."/>
            <person name="Gundlach H."/>
            <person name="Henrissat B."/>
            <person name="Napoli C."/>
            <person name="McDonald S.M."/>
            <person name="Parker M.S."/>
            <person name="Rombauts S."/>
            <person name="Salamov A."/>
            <person name="Von Dassow P."/>
            <person name="Badger J.H."/>
            <person name="Coutinho P.M."/>
            <person name="Demir E."/>
            <person name="Dubchak I."/>
            <person name="Gentemann C."/>
            <person name="Eikrem W."/>
            <person name="Gready J.E."/>
            <person name="John U."/>
            <person name="Lanier W."/>
            <person name="Lindquist E.A."/>
            <person name="Lucas S."/>
            <person name="Mayer K.F."/>
            <person name="Moreau H."/>
            <person name="Not F."/>
            <person name="Otillar R."/>
            <person name="Panaud O."/>
            <person name="Pangilinan J."/>
            <person name="Paulsen I."/>
            <person name="Piegu B."/>
            <person name="Poliakov A."/>
            <person name="Robbens S."/>
            <person name="Schmutz J."/>
            <person name="Toulza E."/>
            <person name="Wyss T."/>
            <person name="Zelensky A."/>
            <person name="Zhou K."/>
            <person name="Armbrust E.V."/>
            <person name="Bhattacharya D."/>
            <person name="Goodenough U.W."/>
            <person name="Van de Peer Y."/>
            <person name="Grigoriev I.V."/>
        </authorList>
    </citation>
    <scope>NUCLEOTIDE SEQUENCE [LARGE SCALE GENOMIC DNA]</scope>
    <source>
        <strain evidence="7">RCC299 / NOUM17</strain>
    </source>
</reference>
<evidence type="ECO:0000256" key="2">
    <source>
        <dbReference type="ARBA" id="ARBA00023242"/>
    </source>
</evidence>
<keyword evidence="2 3" id="KW-0539">Nucleus</keyword>
<dbReference type="InterPro" id="IPR009071">
    <property type="entry name" value="HMG_box_dom"/>
</dbReference>
<dbReference type="Proteomes" id="UP000002009">
    <property type="component" value="Chromosome 3"/>
</dbReference>
<dbReference type="Gene3D" id="1.10.30.10">
    <property type="entry name" value="High mobility group box domain"/>
    <property type="match status" value="2"/>
</dbReference>
<feature type="compositionally biased region" description="Basic residues" evidence="4">
    <location>
        <begin position="59"/>
        <end position="70"/>
    </location>
</feature>
<dbReference type="RefSeq" id="XP_002500734.1">
    <property type="nucleotide sequence ID" value="XM_002500688.1"/>
</dbReference>
<dbReference type="GeneID" id="8241924"/>